<sequence>MHGRTERRASGGRAQRHSAPERFTGRHRGPGRLLPGPVGLATAVTLLLVMLGVGAAVMPIGLASSPEAAPADPTTAPAEPEGIGILGNAPTPSATPSLRPTPSGRATPSSRPTPSRTPSKAPKEVSKADSREEQVVEIVNQERVANGCGTVSINTKLAEAARLHSEDQAVHDKMSHDGSDGSSFVDRAREAGYANPMSENVAMGYATPGAVMDGWMNSQGHRTNILNCDAKAIGVGIAANSAGRLYWTQVFGAVV</sequence>
<feature type="transmembrane region" description="Helical" evidence="2">
    <location>
        <begin position="38"/>
        <end position="62"/>
    </location>
</feature>
<gene>
    <name evidence="4" type="ORF">BDK92_5094</name>
</gene>
<dbReference type="Pfam" id="PF00188">
    <property type="entry name" value="CAP"/>
    <property type="match status" value="1"/>
</dbReference>
<dbReference type="SUPFAM" id="SSF55797">
    <property type="entry name" value="PR-1-like"/>
    <property type="match status" value="1"/>
</dbReference>
<evidence type="ECO:0000313" key="4">
    <source>
        <dbReference type="EMBL" id="RKR90713.1"/>
    </source>
</evidence>
<feature type="domain" description="SCP" evidence="3">
    <location>
        <begin position="137"/>
        <end position="251"/>
    </location>
</feature>
<dbReference type="OrthoDB" id="8611574at2"/>
<feature type="compositionally biased region" description="Low complexity" evidence="1">
    <location>
        <begin position="65"/>
        <end position="81"/>
    </location>
</feature>
<comment type="caution">
    <text evidence="4">The sequence shown here is derived from an EMBL/GenBank/DDBJ whole genome shotgun (WGS) entry which is preliminary data.</text>
</comment>
<organism evidence="4 5">
    <name type="scientific">Micromonospora pisi</name>
    <dbReference type="NCBI Taxonomy" id="589240"/>
    <lineage>
        <taxon>Bacteria</taxon>
        <taxon>Bacillati</taxon>
        <taxon>Actinomycetota</taxon>
        <taxon>Actinomycetes</taxon>
        <taxon>Micromonosporales</taxon>
        <taxon>Micromonosporaceae</taxon>
        <taxon>Micromonospora</taxon>
    </lineage>
</organism>
<feature type="compositionally biased region" description="Low complexity" evidence="1">
    <location>
        <begin position="100"/>
        <end position="120"/>
    </location>
</feature>
<feature type="region of interest" description="Disordered" evidence="1">
    <location>
        <begin position="1"/>
        <end position="35"/>
    </location>
</feature>
<proteinExistence type="predicted"/>
<dbReference type="Proteomes" id="UP000277671">
    <property type="component" value="Unassembled WGS sequence"/>
</dbReference>
<keyword evidence="2" id="KW-1133">Transmembrane helix</keyword>
<dbReference type="PANTHER" id="PTHR31157">
    <property type="entry name" value="SCP DOMAIN-CONTAINING PROTEIN"/>
    <property type="match status" value="1"/>
</dbReference>
<keyword evidence="2" id="KW-0472">Membrane</keyword>
<name>A0A495JP35_9ACTN</name>
<evidence type="ECO:0000313" key="5">
    <source>
        <dbReference type="Proteomes" id="UP000277671"/>
    </source>
</evidence>
<reference evidence="4 5" key="1">
    <citation type="submission" date="2018-10" db="EMBL/GenBank/DDBJ databases">
        <title>Sequencing the genomes of 1000 actinobacteria strains.</title>
        <authorList>
            <person name="Klenk H.-P."/>
        </authorList>
    </citation>
    <scope>NUCLEOTIDE SEQUENCE [LARGE SCALE GENOMIC DNA]</scope>
    <source>
        <strain evidence="4 5">DSM 45175</strain>
    </source>
</reference>
<accession>A0A495JP35</accession>
<dbReference type="PANTHER" id="PTHR31157:SF1">
    <property type="entry name" value="SCP DOMAIN-CONTAINING PROTEIN"/>
    <property type="match status" value="1"/>
</dbReference>
<keyword evidence="5" id="KW-1185">Reference proteome</keyword>
<dbReference type="CDD" id="cd05379">
    <property type="entry name" value="CAP_bacterial"/>
    <property type="match status" value="1"/>
</dbReference>
<feature type="region of interest" description="Disordered" evidence="1">
    <location>
        <begin position="65"/>
        <end position="133"/>
    </location>
</feature>
<dbReference type="EMBL" id="RBKT01000001">
    <property type="protein sequence ID" value="RKR90713.1"/>
    <property type="molecule type" value="Genomic_DNA"/>
</dbReference>
<dbReference type="InterPro" id="IPR035940">
    <property type="entry name" value="CAP_sf"/>
</dbReference>
<dbReference type="InterPro" id="IPR014044">
    <property type="entry name" value="CAP_dom"/>
</dbReference>
<dbReference type="Gene3D" id="3.40.33.10">
    <property type="entry name" value="CAP"/>
    <property type="match status" value="1"/>
</dbReference>
<dbReference type="RefSeq" id="WP_121158945.1">
    <property type="nucleotide sequence ID" value="NZ_RBKT01000001.1"/>
</dbReference>
<dbReference type="AlphaFoldDB" id="A0A495JP35"/>
<feature type="compositionally biased region" description="Basic and acidic residues" evidence="1">
    <location>
        <begin position="121"/>
        <end position="133"/>
    </location>
</feature>
<evidence type="ECO:0000256" key="2">
    <source>
        <dbReference type="SAM" id="Phobius"/>
    </source>
</evidence>
<evidence type="ECO:0000256" key="1">
    <source>
        <dbReference type="SAM" id="MobiDB-lite"/>
    </source>
</evidence>
<evidence type="ECO:0000259" key="3">
    <source>
        <dbReference type="Pfam" id="PF00188"/>
    </source>
</evidence>
<protein>
    <submittedName>
        <fullName evidence="4">Uncharacterized protein YkwD</fullName>
    </submittedName>
</protein>
<keyword evidence="2" id="KW-0812">Transmembrane</keyword>